<name>A0A089NQB2_9HYPH</name>
<dbReference type="EMBL" id="CP003811">
    <property type="protein sequence ID" value="AIQ89592.1"/>
    <property type="molecule type" value="Genomic_DNA"/>
</dbReference>
<dbReference type="eggNOG" id="ENOG5030HJW">
    <property type="taxonomic scope" value="Bacteria"/>
</dbReference>
<sequence>MKLVFAEMRRQGQTYDAVEAGSGVNRPTIKAWRHKNRPNLDSIEAVLGHLNFEFVPLPTRRALAPEIVEALRPIAERLDLTMPEAIRLTAEVAYREHHMKALRQSDEAPAASGAAG</sequence>
<dbReference type="Proteomes" id="UP000029492">
    <property type="component" value="Chromosome"/>
</dbReference>
<proteinExistence type="predicted"/>
<dbReference type="STRING" id="693986.MOC_1837"/>
<organism evidence="1 2">
    <name type="scientific">Methylobacterium oryzae CBMB20</name>
    <dbReference type="NCBI Taxonomy" id="693986"/>
    <lineage>
        <taxon>Bacteria</taxon>
        <taxon>Pseudomonadati</taxon>
        <taxon>Pseudomonadota</taxon>
        <taxon>Alphaproteobacteria</taxon>
        <taxon>Hyphomicrobiales</taxon>
        <taxon>Methylobacteriaceae</taxon>
        <taxon>Methylobacterium</taxon>
    </lineage>
</organism>
<dbReference type="KEGG" id="mor:MOC_1837"/>
<evidence type="ECO:0000313" key="1">
    <source>
        <dbReference type="EMBL" id="AIQ89592.1"/>
    </source>
</evidence>
<dbReference type="HOGENOM" id="CLU_2094003_0_0_5"/>
<reference evidence="1 2" key="1">
    <citation type="journal article" date="2014" name="PLoS ONE">
        <title>Genome Information of Methylobacterium oryzae, a Plant-Probiotic Methylotroph in the Phyllosphere.</title>
        <authorList>
            <person name="Kwak M.J."/>
            <person name="Jeong H."/>
            <person name="Madhaiyan M."/>
            <person name="Lee Y."/>
            <person name="Sa T.M."/>
            <person name="Oh T.K."/>
            <person name="Kim J.F."/>
        </authorList>
    </citation>
    <scope>NUCLEOTIDE SEQUENCE [LARGE SCALE GENOMIC DNA]</scope>
    <source>
        <strain evidence="1 2">CBMB20</strain>
    </source>
</reference>
<evidence type="ECO:0000313" key="2">
    <source>
        <dbReference type="Proteomes" id="UP000029492"/>
    </source>
</evidence>
<dbReference type="RefSeq" id="WP_193376720.1">
    <property type="nucleotide sequence ID" value="NZ_CP003811.1"/>
</dbReference>
<accession>A0A089NQB2</accession>
<gene>
    <name evidence="1" type="ORF">MOC_1837</name>
</gene>
<dbReference type="AlphaFoldDB" id="A0A089NQB2"/>
<protein>
    <submittedName>
        <fullName evidence="1">Protein of unassigned function</fullName>
    </submittedName>
</protein>
<keyword evidence="2" id="KW-1185">Reference proteome</keyword>